<dbReference type="Proteomes" id="UP001376459">
    <property type="component" value="Unassembled WGS sequence"/>
</dbReference>
<name>A0ABU8UM48_9ACTN</name>
<dbReference type="EMBL" id="JBBKAK010000001">
    <property type="protein sequence ID" value="MEJ8669942.1"/>
    <property type="molecule type" value="Genomic_DNA"/>
</dbReference>
<protein>
    <submittedName>
        <fullName evidence="2">Uncharacterized protein</fullName>
    </submittedName>
</protein>
<reference evidence="2 3" key="1">
    <citation type="submission" date="2024-03" db="EMBL/GenBank/DDBJ databases">
        <title>Novel Streptomyces species of biotechnological and ecological value are a feature of Machair soil.</title>
        <authorList>
            <person name="Prole J.R."/>
            <person name="Goodfellow M."/>
            <person name="Allenby N."/>
            <person name="Ward A.C."/>
        </authorList>
    </citation>
    <scope>NUCLEOTIDE SEQUENCE [LARGE SCALE GENOMIC DNA]</scope>
    <source>
        <strain evidence="2 3">MS1.AVA.1</strain>
    </source>
</reference>
<sequence length="72" mass="7267">MPQVAPQVSAPQVFNPEPAPKVAPQVNPQVNPEVNPLINPLISPASAPQVPGLGLGQVAAPPVGQLGLPRLG</sequence>
<accession>A0ABU8UM48</accession>
<organism evidence="2 3">
    <name type="scientific">Streptomyces machairae</name>
    <dbReference type="NCBI Taxonomy" id="3134109"/>
    <lineage>
        <taxon>Bacteria</taxon>
        <taxon>Bacillati</taxon>
        <taxon>Actinomycetota</taxon>
        <taxon>Actinomycetes</taxon>
        <taxon>Kitasatosporales</taxon>
        <taxon>Streptomycetaceae</taxon>
        <taxon>Streptomyces</taxon>
    </lineage>
</organism>
<gene>
    <name evidence="2" type="ORF">WKI71_20560</name>
</gene>
<evidence type="ECO:0000256" key="1">
    <source>
        <dbReference type="SAM" id="MobiDB-lite"/>
    </source>
</evidence>
<feature type="region of interest" description="Disordered" evidence="1">
    <location>
        <begin position="1"/>
        <end position="21"/>
    </location>
</feature>
<comment type="caution">
    <text evidence="2">The sequence shown here is derived from an EMBL/GenBank/DDBJ whole genome shotgun (WGS) entry which is preliminary data.</text>
</comment>
<keyword evidence="3" id="KW-1185">Reference proteome</keyword>
<proteinExistence type="predicted"/>
<evidence type="ECO:0000313" key="3">
    <source>
        <dbReference type="Proteomes" id="UP001376459"/>
    </source>
</evidence>
<evidence type="ECO:0000313" key="2">
    <source>
        <dbReference type="EMBL" id="MEJ8669942.1"/>
    </source>
</evidence>